<dbReference type="Gene3D" id="1.10.10.10">
    <property type="entry name" value="Winged helix-like DNA-binding domain superfamily/Winged helix DNA-binding domain"/>
    <property type="match status" value="1"/>
</dbReference>
<dbReference type="Proteomes" id="UP000299011">
    <property type="component" value="Chromosome"/>
</dbReference>
<organism evidence="1 3">
    <name type="scientific">Haloferax mediterranei (strain ATCC 33500 / DSM 1411 / JCM 8866 / NBRC 14739 / NCIMB 2177 / R-4)</name>
    <name type="common">Halobacterium mediterranei</name>
    <dbReference type="NCBI Taxonomy" id="523841"/>
    <lineage>
        <taxon>Archaea</taxon>
        <taxon>Methanobacteriati</taxon>
        <taxon>Methanobacteriota</taxon>
        <taxon>Stenosarchaea group</taxon>
        <taxon>Halobacteria</taxon>
        <taxon>Halobacteriales</taxon>
        <taxon>Haloferacaceae</taxon>
        <taxon>Haloferax</taxon>
    </lineage>
</organism>
<dbReference type="Gene3D" id="3.40.50.150">
    <property type="entry name" value="Vaccinia Virus protein VP39"/>
    <property type="match status" value="1"/>
</dbReference>
<protein>
    <submittedName>
        <fullName evidence="2">Class I SAM-dependent methyltransferase</fullName>
    </submittedName>
</protein>
<accession>M0J0C0</accession>
<dbReference type="SUPFAM" id="SSF46785">
    <property type="entry name" value="Winged helix' DNA-binding domain"/>
    <property type="match status" value="1"/>
</dbReference>
<dbReference type="Proteomes" id="UP000011603">
    <property type="component" value="Unassembled WGS sequence"/>
</dbReference>
<keyword evidence="2" id="KW-0808">Transferase</keyword>
<dbReference type="InterPro" id="IPR029063">
    <property type="entry name" value="SAM-dependent_MTases_sf"/>
</dbReference>
<dbReference type="InterPro" id="IPR036388">
    <property type="entry name" value="WH-like_DNA-bd_sf"/>
</dbReference>
<evidence type="ECO:0000313" key="1">
    <source>
        <dbReference type="EMBL" id="EMA02552.1"/>
    </source>
</evidence>
<proteinExistence type="predicted"/>
<evidence type="ECO:0000313" key="3">
    <source>
        <dbReference type="Proteomes" id="UP000011603"/>
    </source>
</evidence>
<keyword evidence="3" id="KW-1185">Reference proteome</keyword>
<evidence type="ECO:0000313" key="4">
    <source>
        <dbReference type="Proteomes" id="UP000299011"/>
    </source>
</evidence>
<dbReference type="PATRIC" id="fig|523841.21.peg.1665"/>
<sequence>MHPVGATMPTRDRSQSSVESLALLWAARESGVIDALTTSAGTAETVADIAGIEPRAARITVEALASMGFIKRVDDEYEITNRALGFLAKRDVRSIGRLPHVLDSFSLYTELPEAMATGEPPAFPDDWLRNRLGAHDATDESVVRACVTAAVREASNATRVLDLAGASGAFAREFLARGHDVTFLDDPETVEVVRPLLSRAGVELVAGDPREPPVSGFDLVFVGDAFAGRDPAEAESLVAGAYDALEPGTVAVFVDTLHGRCSTAATTRRAVDSLATGCGDLYGESAVRSWVESAGFDRQTVRDVPGTGLQAVVAERAVD</sequence>
<dbReference type="PaxDb" id="523841-HFX_0439"/>
<dbReference type="AlphaFoldDB" id="M0J0C0"/>
<reference evidence="2 4" key="2">
    <citation type="submission" date="2019-04" db="EMBL/GenBank/DDBJ databases">
        <title>Methylomes of two halophilic Archaea, Haloarcula marismortui and Haloferax mediterranei.</title>
        <authorList>
            <person name="DasSarma S."/>
            <person name="DasSarma P."/>
            <person name="DasSarma S."/>
            <person name="Fomenkov A."/>
            <person name="Vincze T."/>
            <person name="Anton B.P."/>
            <person name="Roberts R.J."/>
        </authorList>
    </citation>
    <scope>NUCLEOTIDE SEQUENCE [LARGE SCALE GENOMIC DNA]</scope>
    <source>
        <strain evidence="2">ATCC 33500</strain>
        <strain evidence="4">ATCC 33500 / DSM 1411 / JCM 8866 / NBRC 14739 / NCIMB 2177 / R-4</strain>
    </source>
</reference>
<dbReference type="InterPro" id="IPR036390">
    <property type="entry name" value="WH_DNA-bd_sf"/>
</dbReference>
<evidence type="ECO:0000313" key="2">
    <source>
        <dbReference type="EMBL" id="QCQ74705.1"/>
    </source>
</evidence>
<name>M0J0C0_HALMT</name>
<reference evidence="1 3" key="1">
    <citation type="journal article" date="2014" name="PLoS Genet.">
        <title>Phylogenetically driven sequencing of extremely halophilic archaea reveals strategies for static and dynamic osmo-response.</title>
        <authorList>
            <person name="Becker E.A."/>
            <person name="Seitzer P.M."/>
            <person name="Tritt A."/>
            <person name="Larsen D."/>
            <person name="Krusor M."/>
            <person name="Yao A.I."/>
            <person name="Wu D."/>
            <person name="Madern D."/>
            <person name="Eisen J.A."/>
            <person name="Darling A.E."/>
            <person name="Facciotti M.T."/>
        </authorList>
    </citation>
    <scope>NUCLEOTIDE SEQUENCE [LARGE SCALE GENOMIC DNA]</scope>
    <source>
        <strain evidence="1">ATCC 33500</strain>
        <strain evidence="3">ATCC 33500 / DSM 1411 / JCM 8866 / NBRC 14739 / NCIMB 2177 / R-4</strain>
    </source>
</reference>
<dbReference type="EMBL" id="CP039139">
    <property type="protein sequence ID" value="QCQ74705.1"/>
    <property type="molecule type" value="Genomic_DNA"/>
</dbReference>
<keyword evidence="2" id="KW-0489">Methyltransferase</keyword>
<dbReference type="SUPFAM" id="SSF53335">
    <property type="entry name" value="S-adenosyl-L-methionine-dependent methyltransferases"/>
    <property type="match status" value="1"/>
</dbReference>
<dbReference type="CDD" id="cd02440">
    <property type="entry name" value="AdoMet_MTases"/>
    <property type="match status" value="1"/>
</dbReference>
<gene>
    <name evidence="1" type="ORF">C439_08215</name>
    <name evidence="2" type="ORF">E6P09_05265</name>
</gene>
<dbReference type="EMBL" id="AOLO01000007">
    <property type="protein sequence ID" value="EMA02552.1"/>
    <property type="molecule type" value="Genomic_DNA"/>
</dbReference>
<dbReference type="GO" id="GO:0008168">
    <property type="term" value="F:methyltransferase activity"/>
    <property type="evidence" value="ECO:0007669"/>
    <property type="project" value="UniProtKB-KW"/>
</dbReference>
<dbReference type="GO" id="GO:0032259">
    <property type="term" value="P:methylation"/>
    <property type="evidence" value="ECO:0007669"/>
    <property type="project" value="UniProtKB-KW"/>
</dbReference>